<feature type="compositionally biased region" description="Low complexity" evidence="1">
    <location>
        <begin position="30"/>
        <end position="72"/>
    </location>
</feature>
<feature type="chain" id="PRO_5040387674" evidence="3">
    <location>
        <begin position="18"/>
        <end position="125"/>
    </location>
</feature>
<keyword evidence="5" id="KW-1185">Reference proteome</keyword>
<dbReference type="Proteomes" id="UP001152747">
    <property type="component" value="Unassembled WGS sequence"/>
</dbReference>
<evidence type="ECO:0000313" key="5">
    <source>
        <dbReference type="Proteomes" id="UP001152747"/>
    </source>
</evidence>
<dbReference type="OrthoDB" id="5869597at2759"/>
<evidence type="ECO:0000256" key="1">
    <source>
        <dbReference type="SAM" id="MobiDB-lite"/>
    </source>
</evidence>
<evidence type="ECO:0000256" key="3">
    <source>
        <dbReference type="SAM" id="SignalP"/>
    </source>
</evidence>
<protein>
    <submittedName>
        <fullName evidence="4">Uncharacterized protein</fullName>
    </submittedName>
</protein>
<gene>
    <name evidence="4" type="ORF">CAMP_LOCUS6411</name>
</gene>
<keyword evidence="2" id="KW-0812">Transmembrane</keyword>
<feature type="region of interest" description="Disordered" evidence="1">
    <location>
        <begin position="30"/>
        <end position="75"/>
    </location>
</feature>
<proteinExistence type="predicted"/>
<keyword evidence="2" id="KW-1133">Transmembrane helix</keyword>
<keyword evidence="3" id="KW-0732">Signal</keyword>
<comment type="caution">
    <text evidence="4">The sequence shown here is derived from an EMBL/GenBank/DDBJ whole genome shotgun (WGS) entry which is preliminary data.</text>
</comment>
<reference evidence="4" key="1">
    <citation type="submission" date="2022-11" db="EMBL/GenBank/DDBJ databases">
        <authorList>
            <person name="Kikuchi T."/>
        </authorList>
    </citation>
    <scope>NUCLEOTIDE SEQUENCE</scope>
    <source>
        <strain evidence="4">PS1010</strain>
    </source>
</reference>
<name>A0A9P1IEN1_9PELO</name>
<evidence type="ECO:0000313" key="4">
    <source>
        <dbReference type="EMBL" id="CAI5443774.1"/>
    </source>
</evidence>
<evidence type="ECO:0000256" key="2">
    <source>
        <dbReference type="SAM" id="Phobius"/>
    </source>
</evidence>
<accession>A0A9P1IEN1</accession>
<feature type="signal peptide" evidence="3">
    <location>
        <begin position="1"/>
        <end position="17"/>
    </location>
</feature>
<sequence>MKFFVLFTICFVISALCDDDNSTSETVAETTVSSSSSAKSSETTSSYTSSSSSTSSSDNSTAQTTSTSTGNSDSLDKLVSYTTSQKTIFLACCGGTFVLLVALAILSGLSDTMARSRQKAKRTHA</sequence>
<dbReference type="AlphaFoldDB" id="A0A9P1IEN1"/>
<feature type="transmembrane region" description="Helical" evidence="2">
    <location>
        <begin position="88"/>
        <end position="109"/>
    </location>
</feature>
<organism evidence="4 5">
    <name type="scientific">Caenorhabditis angaria</name>
    <dbReference type="NCBI Taxonomy" id="860376"/>
    <lineage>
        <taxon>Eukaryota</taxon>
        <taxon>Metazoa</taxon>
        <taxon>Ecdysozoa</taxon>
        <taxon>Nematoda</taxon>
        <taxon>Chromadorea</taxon>
        <taxon>Rhabditida</taxon>
        <taxon>Rhabditina</taxon>
        <taxon>Rhabditomorpha</taxon>
        <taxon>Rhabditoidea</taxon>
        <taxon>Rhabditidae</taxon>
        <taxon>Peloderinae</taxon>
        <taxon>Caenorhabditis</taxon>
    </lineage>
</organism>
<dbReference type="EMBL" id="CANHGI010000002">
    <property type="protein sequence ID" value="CAI5443774.1"/>
    <property type="molecule type" value="Genomic_DNA"/>
</dbReference>
<keyword evidence="2" id="KW-0472">Membrane</keyword>